<keyword evidence="1" id="KW-0175">Coiled coil</keyword>
<feature type="coiled-coil region" evidence="1">
    <location>
        <begin position="235"/>
        <end position="262"/>
    </location>
</feature>
<gene>
    <name evidence="2" type="primary">Contig5325.g5700</name>
    <name evidence="2" type="ORF">STYLEM_2883</name>
</gene>
<name>A0A077ZZG2_STYLE</name>
<evidence type="ECO:0000256" key="1">
    <source>
        <dbReference type="SAM" id="Coils"/>
    </source>
</evidence>
<accession>A0A077ZZG2</accession>
<dbReference type="InterPro" id="IPR011009">
    <property type="entry name" value="Kinase-like_dom_sf"/>
</dbReference>
<dbReference type="AlphaFoldDB" id="A0A077ZZG2"/>
<dbReference type="EMBL" id="CCKQ01002785">
    <property type="protein sequence ID" value="CDW73893.1"/>
    <property type="molecule type" value="Genomic_DNA"/>
</dbReference>
<dbReference type="InParanoid" id="A0A077ZZG2"/>
<dbReference type="Gene3D" id="1.10.510.10">
    <property type="entry name" value="Transferase(Phosphotransferase) domain 1"/>
    <property type="match status" value="1"/>
</dbReference>
<evidence type="ECO:0000313" key="3">
    <source>
        <dbReference type="Proteomes" id="UP000039865"/>
    </source>
</evidence>
<dbReference type="Gene3D" id="3.30.200.20">
    <property type="entry name" value="Phosphorylase Kinase, domain 1"/>
    <property type="match status" value="1"/>
</dbReference>
<proteinExistence type="predicted"/>
<protein>
    <recommendedName>
        <fullName evidence="4">Protein kinase domain-containing protein</fullName>
    </recommendedName>
</protein>
<evidence type="ECO:0000313" key="2">
    <source>
        <dbReference type="EMBL" id="CDW73893.1"/>
    </source>
</evidence>
<keyword evidence="3" id="KW-1185">Reference proteome</keyword>
<sequence>MDQSLLEEWIKLNRSSVFIEEWWNLNEEPMLKFIERIKNEQQPIVISNKTQFEQRESSLFELVKNFITQNKEASLIDSQLSKYFYIALKQLQFHQQQMIYHGDINPMNIMISENSLDFKNYQSSFIIDDAQMYQLKSMNEIYSNEEIIQTFKNNTYVDKEKLFEMDKSSLIRIFEIIESIFQKQGIQLIIIQEIIEVLNEENRYFNVIDYIGNFVLSNNLIFTAYQKNAQITQEVLQKLVKVDEFEEEKNSLQNRNFTYKVKVLNFKTKMIQETFLISSNTPLKQQQISNLSLKLSKVDNSIKSLQILTGNETNISRLIIAFDEDEFITKINFDIENLTIHTNRKAFVIVEGKIVKKLKFLEDESKKPLCQVFTFELNECFYLCTVQKYKQQNKNIKQRQEPQKRRKI</sequence>
<dbReference type="Proteomes" id="UP000039865">
    <property type="component" value="Unassembled WGS sequence"/>
</dbReference>
<evidence type="ECO:0008006" key="4">
    <source>
        <dbReference type="Google" id="ProtNLM"/>
    </source>
</evidence>
<dbReference type="SUPFAM" id="SSF56112">
    <property type="entry name" value="Protein kinase-like (PK-like)"/>
    <property type="match status" value="1"/>
</dbReference>
<organism evidence="2 3">
    <name type="scientific">Stylonychia lemnae</name>
    <name type="common">Ciliate</name>
    <dbReference type="NCBI Taxonomy" id="5949"/>
    <lineage>
        <taxon>Eukaryota</taxon>
        <taxon>Sar</taxon>
        <taxon>Alveolata</taxon>
        <taxon>Ciliophora</taxon>
        <taxon>Intramacronucleata</taxon>
        <taxon>Spirotrichea</taxon>
        <taxon>Stichotrichia</taxon>
        <taxon>Sporadotrichida</taxon>
        <taxon>Oxytrichidae</taxon>
        <taxon>Stylonychinae</taxon>
        <taxon>Stylonychia</taxon>
    </lineage>
</organism>
<reference evidence="2 3" key="1">
    <citation type="submission" date="2014-06" db="EMBL/GenBank/DDBJ databases">
        <authorList>
            <person name="Swart Estienne"/>
        </authorList>
    </citation>
    <scope>NUCLEOTIDE SEQUENCE [LARGE SCALE GENOMIC DNA]</scope>
    <source>
        <strain evidence="2 3">130c</strain>
    </source>
</reference>